<proteinExistence type="inferred from homology"/>
<dbReference type="GO" id="GO:0008374">
    <property type="term" value="F:O-acyltransferase activity"/>
    <property type="evidence" value="ECO:0007669"/>
    <property type="project" value="InterPro"/>
</dbReference>
<comment type="subcellular location">
    <subcellularLocation>
        <location evidence="1">Membrane</location>
        <topology evidence="1">Multi-pass membrane protein</topology>
    </subcellularLocation>
</comment>
<organism evidence="13 14">
    <name type="scientific">Dipteronia dyeriana</name>
    <dbReference type="NCBI Taxonomy" id="168575"/>
    <lineage>
        <taxon>Eukaryota</taxon>
        <taxon>Viridiplantae</taxon>
        <taxon>Streptophyta</taxon>
        <taxon>Embryophyta</taxon>
        <taxon>Tracheophyta</taxon>
        <taxon>Spermatophyta</taxon>
        <taxon>Magnoliopsida</taxon>
        <taxon>eudicotyledons</taxon>
        <taxon>Gunneridae</taxon>
        <taxon>Pentapetalae</taxon>
        <taxon>rosids</taxon>
        <taxon>malvids</taxon>
        <taxon>Sapindales</taxon>
        <taxon>Sapindaceae</taxon>
        <taxon>Hippocastanoideae</taxon>
        <taxon>Acereae</taxon>
        <taxon>Dipteronia</taxon>
    </lineage>
</organism>
<accession>A0AAD9WP18</accession>
<keyword evidence="11" id="KW-0732">Signal</keyword>
<keyword evidence="4" id="KW-0808">Transferase</keyword>
<dbReference type="InterPro" id="IPR032805">
    <property type="entry name" value="Wax_synthase_dom"/>
</dbReference>
<dbReference type="InterPro" id="IPR044851">
    <property type="entry name" value="Wax_synthase"/>
</dbReference>
<feature type="signal peptide" evidence="11">
    <location>
        <begin position="1"/>
        <end position="23"/>
    </location>
</feature>
<evidence type="ECO:0000256" key="9">
    <source>
        <dbReference type="ARBA" id="ARBA00023315"/>
    </source>
</evidence>
<comment type="pathway">
    <text evidence="2">Secondary metabolite biosynthesis.</text>
</comment>
<evidence type="ECO:0000313" key="13">
    <source>
        <dbReference type="EMBL" id="KAK2636975.1"/>
    </source>
</evidence>
<evidence type="ECO:0000256" key="4">
    <source>
        <dbReference type="ARBA" id="ARBA00022679"/>
    </source>
</evidence>
<sequence length="109" mass="12520">MTLTVISALAGALLGLELEPTFSELHLSTSLQNVWGRRWNLVATNNLRLSVYQPVKKMFTRVLGCRWATSYAVVATFLVSSLFHELRFYHSMRMKPTEELTLCYYPFKG</sequence>
<dbReference type="PANTHER" id="PTHR31595:SF57">
    <property type="entry name" value="OS04G0481900 PROTEIN"/>
    <property type="match status" value="1"/>
</dbReference>
<dbReference type="Pfam" id="PF13813">
    <property type="entry name" value="MBOAT_2"/>
    <property type="match status" value="1"/>
</dbReference>
<feature type="domain" description="Wax synthase" evidence="12">
    <location>
        <begin position="19"/>
        <end position="94"/>
    </location>
</feature>
<reference evidence="13" key="1">
    <citation type="journal article" date="2023" name="Plant J.">
        <title>Genome sequences and population genomics provide insights into the demographic history, inbreeding, and mutation load of two 'living fossil' tree species of Dipteronia.</title>
        <authorList>
            <person name="Feng Y."/>
            <person name="Comes H.P."/>
            <person name="Chen J."/>
            <person name="Zhu S."/>
            <person name="Lu R."/>
            <person name="Zhang X."/>
            <person name="Li P."/>
            <person name="Qiu J."/>
            <person name="Olsen K.M."/>
            <person name="Qiu Y."/>
        </authorList>
    </citation>
    <scope>NUCLEOTIDE SEQUENCE</scope>
    <source>
        <strain evidence="13">KIB01</strain>
    </source>
</reference>
<keyword evidence="5 10" id="KW-0812">Transmembrane</keyword>
<feature type="transmembrane region" description="Helical" evidence="10">
    <location>
        <begin position="67"/>
        <end position="86"/>
    </location>
</feature>
<evidence type="ECO:0000256" key="3">
    <source>
        <dbReference type="ARBA" id="ARBA00007282"/>
    </source>
</evidence>
<evidence type="ECO:0000256" key="7">
    <source>
        <dbReference type="ARBA" id="ARBA00023098"/>
    </source>
</evidence>
<keyword evidence="6 10" id="KW-1133">Transmembrane helix</keyword>
<evidence type="ECO:0000256" key="5">
    <source>
        <dbReference type="ARBA" id="ARBA00022692"/>
    </source>
</evidence>
<protein>
    <recommendedName>
        <fullName evidence="12">Wax synthase domain-containing protein</fullName>
    </recommendedName>
</protein>
<evidence type="ECO:0000256" key="8">
    <source>
        <dbReference type="ARBA" id="ARBA00023136"/>
    </source>
</evidence>
<evidence type="ECO:0000256" key="11">
    <source>
        <dbReference type="SAM" id="SignalP"/>
    </source>
</evidence>
<keyword evidence="8 10" id="KW-0472">Membrane</keyword>
<dbReference type="GO" id="GO:0006629">
    <property type="term" value="P:lipid metabolic process"/>
    <property type="evidence" value="ECO:0007669"/>
    <property type="project" value="UniProtKB-KW"/>
</dbReference>
<evidence type="ECO:0000259" key="12">
    <source>
        <dbReference type="Pfam" id="PF13813"/>
    </source>
</evidence>
<evidence type="ECO:0000256" key="2">
    <source>
        <dbReference type="ARBA" id="ARBA00005179"/>
    </source>
</evidence>
<gene>
    <name evidence="13" type="ORF">Ddye_031767</name>
</gene>
<keyword evidence="7" id="KW-0443">Lipid metabolism</keyword>
<evidence type="ECO:0000313" key="14">
    <source>
        <dbReference type="Proteomes" id="UP001280121"/>
    </source>
</evidence>
<evidence type="ECO:0000256" key="1">
    <source>
        <dbReference type="ARBA" id="ARBA00004141"/>
    </source>
</evidence>
<dbReference type="GO" id="GO:0016020">
    <property type="term" value="C:membrane"/>
    <property type="evidence" value="ECO:0007669"/>
    <property type="project" value="UniProtKB-SubCell"/>
</dbReference>
<feature type="chain" id="PRO_5041945052" description="Wax synthase domain-containing protein" evidence="11">
    <location>
        <begin position="24"/>
        <end position="109"/>
    </location>
</feature>
<keyword evidence="14" id="KW-1185">Reference proteome</keyword>
<evidence type="ECO:0000256" key="10">
    <source>
        <dbReference type="SAM" id="Phobius"/>
    </source>
</evidence>
<evidence type="ECO:0000256" key="6">
    <source>
        <dbReference type="ARBA" id="ARBA00022989"/>
    </source>
</evidence>
<dbReference type="AlphaFoldDB" id="A0AAD9WP18"/>
<keyword evidence="9" id="KW-0012">Acyltransferase</keyword>
<dbReference type="PANTHER" id="PTHR31595">
    <property type="entry name" value="LONG-CHAIN-ALCOHOL O-FATTY-ACYLTRANSFERASE 3-RELATED"/>
    <property type="match status" value="1"/>
</dbReference>
<comment type="caution">
    <text evidence="13">The sequence shown here is derived from an EMBL/GenBank/DDBJ whole genome shotgun (WGS) entry which is preliminary data.</text>
</comment>
<name>A0AAD9WP18_9ROSI</name>
<dbReference type="Proteomes" id="UP001280121">
    <property type="component" value="Unassembled WGS sequence"/>
</dbReference>
<comment type="similarity">
    <text evidence="3">Belongs to the wax synthase family.</text>
</comment>
<dbReference type="EMBL" id="JANJYI010000009">
    <property type="protein sequence ID" value="KAK2636975.1"/>
    <property type="molecule type" value="Genomic_DNA"/>
</dbReference>